<evidence type="ECO:0000313" key="2">
    <source>
        <dbReference type="EMBL" id="MBA8807195.1"/>
    </source>
</evidence>
<dbReference type="Pfam" id="PF12680">
    <property type="entry name" value="SnoaL_2"/>
    <property type="match status" value="1"/>
</dbReference>
<dbReference type="Proteomes" id="UP000540568">
    <property type="component" value="Unassembled WGS sequence"/>
</dbReference>
<reference evidence="2 3" key="1">
    <citation type="submission" date="2020-07" db="EMBL/GenBank/DDBJ databases">
        <title>Sequencing the genomes of 1000 actinobacteria strains.</title>
        <authorList>
            <person name="Klenk H.-P."/>
        </authorList>
    </citation>
    <scope>NUCLEOTIDE SEQUENCE [LARGE SCALE GENOMIC DNA]</scope>
    <source>
        <strain evidence="2 3">DSM 44121</strain>
    </source>
</reference>
<dbReference type="RefSeq" id="WP_182614809.1">
    <property type="nucleotide sequence ID" value="NZ_BAAATF010000005.1"/>
</dbReference>
<dbReference type="AlphaFoldDB" id="A0A7W3PCR0"/>
<dbReference type="InterPro" id="IPR032710">
    <property type="entry name" value="NTF2-like_dom_sf"/>
</dbReference>
<dbReference type="EMBL" id="JACGWV010000001">
    <property type="protein sequence ID" value="MBA8807195.1"/>
    <property type="molecule type" value="Genomic_DNA"/>
</dbReference>
<organism evidence="2 3">
    <name type="scientific">Promicromonospora sukumoe</name>
    <dbReference type="NCBI Taxonomy" id="88382"/>
    <lineage>
        <taxon>Bacteria</taxon>
        <taxon>Bacillati</taxon>
        <taxon>Actinomycetota</taxon>
        <taxon>Actinomycetes</taxon>
        <taxon>Micrococcales</taxon>
        <taxon>Promicromonosporaceae</taxon>
        <taxon>Promicromonospora</taxon>
    </lineage>
</organism>
<dbReference type="InterPro" id="IPR037401">
    <property type="entry name" value="SnoaL-like"/>
</dbReference>
<protein>
    <recommendedName>
        <fullName evidence="1">SnoaL-like domain-containing protein</fullName>
    </recommendedName>
</protein>
<name>A0A7W3PCR0_9MICO</name>
<feature type="domain" description="SnoaL-like" evidence="1">
    <location>
        <begin position="24"/>
        <end position="134"/>
    </location>
</feature>
<gene>
    <name evidence="2" type="ORF">FHX71_001137</name>
</gene>
<keyword evidence="3" id="KW-1185">Reference proteome</keyword>
<evidence type="ECO:0000259" key="1">
    <source>
        <dbReference type="Pfam" id="PF12680"/>
    </source>
</evidence>
<comment type="caution">
    <text evidence="2">The sequence shown here is derived from an EMBL/GenBank/DDBJ whole genome shotgun (WGS) entry which is preliminary data.</text>
</comment>
<sequence length="149" mass="15977">MTTDTTVVGPTGRPSSSTVLTAVNGFFDARLAGATPQELAERFHEDVDWFIQGDTGTVPWIGRKAGRAGVAEHFAQLAESIQPEGFAVDVTMADGNRALVVGTFSSRVVATGRLIDSEYVFDISVDDAGLITRYHMLEDSWAVSEAARP</sequence>
<dbReference type="Gene3D" id="3.10.450.50">
    <property type="match status" value="1"/>
</dbReference>
<dbReference type="SUPFAM" id="SSF54427">
    <property type="entry name" value="NTF2-like"/>
    <property type="match status" value="1"/>
</dbReference>
<evidence type="ECO:0000313" key="3">
    <source>
        <dbReference type="Proteomes" id="UP000540568"/>
    </source>
</evidence>
<proteinExistence type="predicted"/>
<accession>A0A7W3PCR0</accession>